<gene>
    <name evidence="2" type="ORF">QBC46DRAFT_418387</name>
</gene>
<sequence length="623" mass="69544">MTPGGSQAEQRIRSVPIARRTRHSDTLVNIREYLNVHNERMVGAGISIAAFVGAKPAVRRGSIRPAYCPSLVRTNRWFTAADAETAQIRHIPLRLGSDAKSRLLRQTVRLGTVPLTPRRLCGVLWFSLDPVDRLPQSPPFPPSPIMDCLGSALSGWPLQTRQEDESLVAVTLTWRSDVSCSGQRSVLSCDSAGEGMIECTIFHFADHDYGPQAMELHIHWSPFDQRMWVEDRSYHWPSNKVQHSSIISRNQRQTLPPGGCPTVHSGLCHCNARGSEQLGAMFRTCRRSHAFLEDTSLGELSLTTGNYEAAMYEPLVHYLPGKDLASETRLQYGVSQQSYPEVDVYGVRNAGIRRGVTLSRMPSRRLYRQDTAEAWTAITKITPRTLHSSPGIRRRFLHCVFIALHAFDDVATATNLEFLERTESEWLELFGDICRQMKKWPVEDPDAEMHMLSPLGAISNSASDGTFSPKDNIEMLSSLLDCGPEPDASQRSSQRTYAIGQWNCNAAAKKLFTYYFDGWKEWLENLGWQPPQKTLGYKAQGTSRKRRKHGTTTLGSWRIPAHDLGFGATIDVSDRDSQGGISGTGEVLSTRPASGPPQMSFRFLTKNSSVTYLTLGDVMVLTC</sequence>
<organism evidence="2 3">
    <name type="scientific">Diplogelasinospora grovesii</name>
    <dbReference type="NCBI Taxonomy" id="303347"/>
    <lineage>
        <taxon>Eukaryota</taxon>
        <taxon>Fungi</taxon>
        <taxon>Dikarya</taxon>
        <taxon>Ascomycota</taxon>
        <taxon>Pezizomycotina</taxon>
        <taxon>Sordariomycetes</taxon>
        <taxon>Sordariomycetidae</taxon>
        <taxon>Sordariales</taxon>
        <taxon>Diplogelasinosporaceae</taxon>
        <taxon>Diplogelasinospora</taxon>
    </lineage>
</organism>
<accession>A0AAN6N030</accession>
<keyword evidence="3" id="KW-1185">Reference proteome</keyword>
<reference evidence="3" key="1">
    <citation type="journal article" date="2023" name="Mol. Phylogenet. Evol.">
        <title>Genome-scale phylogeny and comparative genomics of the fungal order Sordariales.</title>
        <authorList>
            <person name="Hensen N."/>
            <person name="Bonometti L."/>
            <person name="Westerberg I."/>
            <person name="Brannstrom I.O."/>
            <person name="Guillou S."/>
            <person name="Cros-Aarteil S."/>
            <person name="Calhoun S."/>
            <person name="Haridas S."/>
            <person name="Kuo A."/>
            <person name="Mondo S."/>
            <person name="Pangilinan J."/>
            <person name="Riley R."/>
            <person name="LaButti K."/>
            <person name="Andreopoulos B."/>
            <person name="Lipzen A."/>
            <person name="Chen C."/>
            <person name="Yan M."/>
            <person name="Daum C."/>
            <person name="Ng V."/>
            <person name="Clum A."/>
            <person name="Steindorff A."/>
            <person name="Ohm R.A."/>
            <person name="Martin F."/>
            <person name="Silar P."/>
            <person name="Natvig D.O."/>
            <person name="Lalanne C."/>
            <person name="Gautier V."/>
            <person name="Ament-Velasquez S.L."/>
            <person name="Kruys A."/>
            <person name="Hutchinson M.I."/>
            <person name="Powell A.J."/>
            <person name="Barry K."/>
            <person name="Miller A.N."/>
            <person name="Grigoriev I.V."/>
            <person name="Debuchy R."/>
            <person name="Gladieux P."/>
            <person name="Hiltunen Thoren M."/>
            <person name="Johannesson H."/>
        </authorList>
    </citation>
    <scope>NUCLEOTIDE SEQUENCE [LARGE SCALE GENOMIC DNA]</scope>
    <source>
        <strain evidence="3">CBS 340.73</strain>
    </source>
</reference>
<evidence type="ECO:0000313" key="3">
    <source>
        <dbReference type="Proteomes" id="UP001303473"/>
    </source>
</evidence>
<name>A0AAN6N030_9PEZI</name>
<evidence type="ECO:0000313" key="2">
    <source>
        <dbReference type="EMBL" id="KAK3936712.1"/>
    </source>
</evidence>
<dbReference type="AlphaFoldDB" id="A0AAN6N030"/>
<proteinExistence type="predicted"/>
<protein>
    <submittedName>
        <fullName evidence="2">Uncharacterized protein</fullName>
    </submittedName>
</protein>
<feature type="region of interest" description="Disordered" evidence="1">
    <location>
        <begin position="575"/>
        <end position="595"/>
    </location>
</feature>
<comment type="caution">
    <text evidence="2">The sequence shown here is derived from an EMBL/GenBank/DDBJ whole genome shotgun (WGS) entry which is preliminary data.</text>
</comment>
<evidence type="ECO:0000256" key="1">
    <source>
        <dbReference type="SAM" id="MobiDB-lite"/>
    </source>
</evidence>
<dbReference type="EMBL" id="MU853875">
    <property type="protein sequence ID" value="KAK3936712.1"/>
    <property type="molecule type" value="Genomic_DNA"/>
</dbReference>
<dbReference type="Proteomes" id="UP001303473">
    <property type="component" value="Unassembled WGS sequence"/>
</dbReference>